<dbReference type="PANTHER" id="PTHR48043:SF145">
    <property type="entry name" value="FI06409P-RELATED"/>
    <property type="match status" value="1"/>
</dbReference>
<gene>
    <name evidence="4" type="ORF">C1H76_0348</name>
</gene>
<proteinExistence type="predicted"/>
<reference evidence="4 5" key="1">
    <citation type="submission" date="2018-02" db="EMBL/GenBank/DDBJ databases">
        <title>Draft genome sequences of Elsinoe sp., causing black scab on jojoba.</title>
        <authorList>
            <person name="Stodart B."/>
            <person name="Jeffress S."/>
            <person name="Ash G."/>
            <person name="Arun Chinnappa K."/>
        </authorList>
    </citation>
    <scope>NUCLEOTIDE SEQUENCE [LARGE SCALE GENOMIC DNA]</scope>
    <source>
        <strain evidence="4 5">Hillstone_2</strain>
    </source>
</reference>
<dbReference type="PANTHER" id="PTHR48043">
    <property type="entry name" value="EG:EG0003.4 PROTEIN-RELATED"/>
    <property type="match status" value="1"/>
</dbReference>
<dbReference type="GO" id="GO:0008194">
    <property type="term" value="F:UDP-glycosyltransferase activity"/>
    <property type="evidence" value="ECO:0007669"/>
    <property type="project" value="TreeGrafter"/>
</dbReference>
<keyword evidence="2 4" id="KW-0808">Transferase</keyword>
<dbReference type="Pfam" id="PF06722">
    <property type="entry name" value="EryCIII-like_C"/>
    <property type="match status" value="1"/>
</dbReference>
<dbReference type="Gene3D" id="3.40.50.2000">
    <property type="entry name" value="Glycogen Phosphorylase B"/>
    <property type="match status" value="2"/>
</dbReference>
<evidence type="ECO:0000259" key="3">
    <source>
        <dbReference type="Pfam" id="PF06722"/>
    </source>
</evidence>
<dbReference type="SUPFAM" id="SSF53756">
    <property type="entry name" value="UDP-Glycosyltransferase/glycogen phosphorylase"/>
    <property type="match status" value="1"/>
</dbReference>
<feature type="domain" description="Erythromycin biosynthesis protein CIII-like C-terminal" evidence="3">
    <location>
        <begin position="375"/>
        <end position="468"/>
    </location>
</feature>
<sequence>MGSGPRPVLFLTSPEYGQANVVLATAQQLARSSEYDVYIASFAPLHKRVDDVNLRDERLAKPISFVEIPGLSAGTSAQRHLGDTSKWVHPPGFLPAARSYKSVEYLLMGDSPSEYIQTYNACLQIIQDIKPAAVVCDILLIAGHDAVRTLKLDYIVISPCSGKEVVGVAMPGAPMMLKWPMQSSGMKYPLSGLQTLQNICLFFCFAYSVILGPTFARIRKARTEAGIKHQSPMYNMYQKQLLYIAPHLPEADWDELKTTPSNLVVCGPIVMAPLQDDTDSGRDLLKWLSQRPTVMVNLGSLHGAEGPSSLAIARGLQTVLGSNSEVQVLWKLKYDWENDSDMASILRPFIEAGRLRVTPWLDIEPSALLETGYICCSVHHGGANSFYEACRAGVPHLVLPIWWDTYEYAERVKYHRIGAIGNAGVAPAVDADQFDSELLLVLGDKEIKRNAAAIGAACKRRGEGREIAAAEVASWAQAFKSWPEKGGPVEK</sequence>
<evidence type="ECO:0000256" key="1">
    <source>
        <dbReference type="ARBA" id="ARBA00022676"/>
    </source>
</evidence>
<dbReference type="InterPro" id="IPR050271">
    <property type="entry name" value="UDP-glycosyltransferase"/>
</dbReference>
<evidence type="ECO:0000313" key="4">
    <source>
        <dbReference type="EMBL" id="TKX27510.1"/>
    </source>
</evidence>
<evidence type="ECO:0000313" key="5">
    <source>
        <dbReference type="Proteomes" id="UP000308133"/>
    </source>
</evidence>
<dbReference type="AlphaFoldDB" id="A0A4U7BCE5"/>
<accession>A0A4U7BCE5</accession>
<comment type="caution">
    <text evidence="4">The sequence shown here is derived from an EMBL/GenBank/DDBJ whole genome shotgun (WGS) entry which is preliminary data.</text>
</comment>
<protein>
    <submittedName>
        <fullName evidence="4">Glycosyltransferase</fullName>
    </submittedName>
</protein>
<keyword evidence="1" id="KW-0328">Glycosyltransferase</keyword>
<organism evidence="4 5">
    <name type="scientific">Elsinoe australis</name>
    <dbReference type="NCBI Taxonomy" id="40998"/>
    <lineage>
        <taxon>Eukaryota</taxon>
        <taxon>Fungi</taxon>
        <taxon>Dikarya</taxon>
        <taxon>Ascomycota</taxon>
        <taxon>Pezizomycotina</taxon>
        <taxon>Dothideomycetes</taxon>
        <taxon>Dothideomycetidae</taxon>
        <taxon>Myriangiales</taxon>
        <taxon>Elsinoaceae</taxon>
        <taxon>Elsinoe</taxon>
    </lineage>
</organism>
<dbReference type="Proteomes" id="UP000308133">
    <property type="component" value="Unassembled WGS sequence"/>
</dbReference>
<dbReference type="EMBL" id="PTQR01000004">
    <property type="protein sequence ID" value="TKX27510.1"/>
    <property type="molecule type" value="Genomic_DNA"/>
</dbReference>
<name>A0A4U7BCE5_9PEZI</name>
<evidence type="ECO:0000256" key="2">
    <source>
        <dbReference type="ARBA" id="ARBA00022679"/>
    </source>
</evidence>
<dbReference type="InterPro" id="IPR010610">
    <property type="entry name" value="EryCIII-like_C"/>
</dbReference>